<reference evidence="1 2" key="1">
    <citation type="journal article" date="2019" name="Sci. Rep.">
        <title>Nanopore sequencing improves the draft genome of the human pathogenic amoeba Naegleria fowleri.</title>
        <authorList>
            <person name="Liechti N."/>
            <person name="Schurch N."/>
            <person name="Bruggmann R."/>
            <person name="Wittwer M."/>
        </authorList>
    </citation>
    <scope>NUCLEOTIDE SEQUENCE [LARGE SCALE GENOMIC DNA]</scope>
    <source>
        <strain evidence="1 2">ATCC 30894</strain>
    </source>
</reference>
<evidence type="ECO:0000313" key="2">
    <source>
        <dbReference type="Proteomes" id="UP000444721"/>
    </source>
</evidence>
<evidence type="ECO:0000313" key="1">
    <source>
        <dbReference type="EMBL" id="KAF0971661.1"/>
    </source>
</evidence>
<dbReference type="RefSeq" id="XP_044556377.1">
    <property type="nucleotide sequence ID" value="XM_044713890.1"/>
</dbReference>
<keyword evidence="2" id="KW-1185">Reference proteome</keyword>
<proteinExistence type="predicted"/>
<dbReference type="EMBL" id="VFQX01000074">
    <property type="protein sequence ID" value="KAF0971661.1"/>
    <property type="molecule type" value="Genomic_DNA"/>
</dbReference>
<dbReference type="Proteomes" id="UP000444721">
    <property type="component" value="Unassembled WGS sequence"/>
</dbReference>
<dbReference type="VEuPathDB" id="AmoebaDB:NfTy_080900"/>
<protein>
    <submittedName>
        <fullName evidence="1">Uncharacterized protein</fullName>
    </submittedName>
</protein>
<name>A0A6A5B9J5_NAEFO</name>
<dbReference type="VEuPathDB" id="AmoebaDB:NF0093260"/>
<accession>A0A6A5B9J5</accession>
<dbReference type="GeneID" id="68117099"/>
<sequence length="287" mass="32699">MTSLNDLCLDTWTIILSFLPSDDSILSLLQLNRTLSQHFFSILTGRRRIIPKHTKLYALGAAMDIRSRNLVHSFMHEVFPLIASSLMSDGRQYSHEEIIQLITRNPCIAVFEKLTNETERFIGTSGYACYELMMINERVTVGERGSDDTTNHCILKPPFLFGSNDYSHALYYVECKTNLILSEEQARKLRNGCFFMWNVKKDMKVFSQQQALNATESVGGVGDGDQNATCLNTTTINTTINTITIMNNTNNTEKNYYFDELFELLAYSEPRHPTKIVSVKGRTCLLM</sequence>
<dbReference type="OrthoDB" id="10539751at2759"/>
<comment type="caution">
    <text evidence="1">The sequence shown here is derived from an EMBL/GenBank/DDBJ whole genome shotgun (WGS) entry which is preliminary data.</text>
</comment>
<organism evidence="1 2">
    <name type="scientific">Naegleria fowleri</name>
    <name type="common">Brain eating amoeba</name>
    <dbReference type="NCBI Taxonomy" id="5763"/>
    <lineage>
        <taxon>Eukaryota</taxon>
        <taxon>Discoba</taxon>
        <taxon>Heterolobosea</taxon>
        <taxon>Tetramitia</taxon>
        <taxon>Eutetramitia</taxon>
        <taxon>Vahlkampfiidae</taxon>
        <taxon>Naegleria</taxon>
    </lineage>
</organism>
<dbReference type="VEuPathDB" id="AmoebaDB:FDP41_009884"/>
<gene>
    <name evidence="1" type="ORF">FDP41_009884</name>
</gene>
<dbReference type="AlphaFoldDB" id="A0A6A5B9J5"/>